<evidence type="ECO:0000313" key="2">
    <source>
        <dbReference type="EMBL" id="OTA14369.1"/>
    </source>
</evidence>
<organism evidence="2 3">
    <name type="scientific">Xenorhabdus beddingii</name>
    <dbReference type="NCBI Taxonomy" id="40578"/>
    <lineage>
        <taxon>Bacteria</taxon>
        <taxon>Pseudomonadati</taxon>
        <taxon>Pseudomonadota</taxon>
        <taxon>Gammaproteobacteria</taxon>
        <taxon>Enterobacterales</taxon>
        <taxon>Morganellaceae</taxon>
        <taxon>Xenorhabdus</taxon>
    </lineage>
</organism>
<feature type="domain" description="ParB protein family C-terminal" evidence="1">
    <location>
        <begin position="3"/>
        <end position="109"/>
    </location>
</feature>
<dbReference type="EMBL" id="MUBK01000083">
    <property type="protein sequence ID" value="OTA14369.1"/>
    <property type="molecule type" value="Genomic_DNA"/>
</dbReference>
<evidence type="ECO:0000259" key="1">
    <source>
        <dbReference type="Pfam" id="PF08775"/>
    </source>
</evidence>
<accession>A0A1Y2S6W4</accession>
<proteinExistence type="predicted"/>
<dbReference type="Pfam" id="PF08775">
    <property type="entry name" value="ParB"/>
    <property type="match status" value="1"/>
</dbReference>
<evidence type="ECO:0000313" key="3">
    <source>
        <dbReference type="Proteomes" id="UP000194204"/>
    </source>
</evidence>
<sequence length="118" mass="14001">MDVTVNIKKNKLSIDEIVSCVSDEVQHMDKTKPVAPDEMKSIIIKLFKNFSSNKVKKTAQEKQQVSSLWSFKDKDSFARKRVKDRSVSFEFNRLPKDFQEELERMIQVLMRKHFYLNE</sequence>
<comment type="caution">
    <text evidence="2">The sequence shown here is derived from an EMBL/GenBank/DDBJ whole genome shotgun (WGS) entry which is preliminary data.</text>
</comment>
<dbReference type="AlphaFoldDB" id="A0A1Y2S6W4"/>
<gene>
    <name evidence="2" type="ORF">Xbed_03690</name>
</gene>
<dbReference type="Proteomes" id="UP000194204">
    <property type="component" value="Unassembled WGS sequence"/>
</dbReference>
<protein>
    <submittedName>
        <fullName evidence="2">Chromosome partitioning protein ParB</fullName>
    </submittedName>
</protein>
<dbReference type="STRING" id="40578.Xbed_03690"/>
<dbReference type="InterPro" id="IPR014884">
    <property type="entry name" value="ParB_fam_C"/>
</dbReference>
<name>A0A1Y2S6W4_9GAMM</name>
<keyword evidence="3" id="KW-1185">Reference proteome</keyword>
<reference evidence="2 3" key="1">
    <citation type="submission" date="2017-01" db="EMBL/GenBank/DDBJ databases">
        <title>Deconstructing symbiosis and pathogenesis requirements using a combined genomic-metabolomic approach.</title>
        <authorList>
            <person name="Tobias N.J."/>
            <person name="Wolff H."/>
            <person name="Djahanschiri B."/>
            <person name="Ebersberger I."/>
            <person name="Bode H.B."/>
        </authorList>
    </citation>
    <scope>NUCLEOTIDE SEQUENCE [LARGE SCALE GENOMIC DNA]</scope>
    <source>
        <strain evidence="2 3">DSM 4764</strain>
    </source>
</reference>